<dbReference type="AlphaFoldDB" id="A0A953JBM2"/>
<feature type="domain" description="PhoU" evidence="9">
    <location>
        <begin position="118"/>
        <end position="203"/>
    </location>
</feature>
<name>A0A953JBM2_9BACT</name>
<comment type="subcellular location">
    <subcellularLocation>
        <location evidence="1 8">Cytoplasm</location>
    </subcellularLocation>
</comment>
<dbReference type="PIRSF" id="PIRSF003107">
    <property type="entry name" value="PhoU"/>
    <property type="match status" value="1"/>
</dbReference>
<dbReference type="GO" id="GO:0045936">
    <property type="term" value="P:negative regulation of phosphate metabolic process"/>
    <property type="evidence" value="ECO:0007669"/>
    <property type="project" value="InterPro"/>
</dbReference>
<dbReference type="Gene3D" id="1.20.58.220">
    <property type="entry name" value="Phosphate transport system protein phou homolog 2, domain 2"/>
    <property type="match status" value="2"/>
</dbReference>
<evidence type="ECO:0000313" key="11">
    <source>
        <dbReference type="Proteomes" id="UP000705867"/>
    </source>
</evidence>
<evidence type="ECO:0000256" key="1">
    <source>
        <dbReference type="ARBA" id="ARBA00004496"/>
    </source>
</evidence>
<dbReference type="SUPFAM" id="SSF109755">
    <property type="entry name" value="PhoU-like"/>
    <property type="match status" value="1"/>
</dbReference>
<keyword evidence="4 8" id="KW-0813">Transport</keyword>
<dbReference type="Proteomes" id="UP000705867">
    <property type="component" value="Unassembled WGS sequence"/>
</dbReference>
<accession>A0A953JBM2</accession>
<reference evidence="10" key="2">
    <citation type="submission" date="2021-08" db="EMBL/GenBank/DDBJ databases">
        <authorList>
            <person name="Dalcin Martins P."/>
        </authorList>
    </citation>
    <scope>NUCLEOTIDE SEQUENCE</scope>
    <source>
        <strain evidence="10">MAG_39</strain>
    </source>
</reference>
<comment type="subunit">
    <text evidence="3 8">Homodimer.</text>
</comment>
<evidence type="ECO:0000313" key="10">
    <source>
        <dbReference type="EMBL" id="MBZ0156584.1"/>
    </source>
</evidence>
<dbReference type="GO" id="GO:0006817">
    <property type="term" value="P:phosphate ion transport"/>
    <property type="evidence" value="ECO:0007669"/>
    <property type="project" value="UniProtKB-KW"/>
</dbReference>
<keyword evidence="6 8" id="KW-0592">Phosphate transport</keyword>
<dbReference type="EMBL" id="JAIOIV010000081">
    <property type="protein sequence ID" value="MBZ0156584.1"/>
    <property type="molecule type" value="Genomic_DNA"/>
</dbReference>
<sequence>MSVFDEELLDLKGKVLKMGAMVETAIRDSVRSLVERDKELSKAVIGRDHQINSLDVEIDEDSIRLIALRQPKAGDLRFITTAMKITTDLERMGDLAVNIAERALELSEEPLLKPYIDIPRMSQLAQGMTRDALDAFVKRDKRLAMDVIMRDDEVDDLKHEVLKELLFFMVQDPTTASRAMKISFVAQYLERIADHATNISEMVIYLVAGKIIRHMSLTEEQSKRK</sequence>
<dbReference type="InterPro" id="IPR028366">
    <property type="entry name" value="PhoU"/>
</dbReference>
<evidence type="ECO:0000256" key="4">
    <source>
        <dbReference type="ARBA" id="ARBA00022448"/>
    </source>
</evidence>
<keyword evidence="5 8" id="KW-0963">Cytoplasm</keyword>
<dbReference type="Pfam" id="PF01895">
    <property type="entry name" value="PhoU"/>
    <property type="match status" value="2"/>
</dbReference>
<evidence type="ECO:0000256" key="3">
    <source>
        <dbReference type="ARBA" id="ARBA00011738"/>
    </source>
</evidence>
<proteinExistence type="inferred from homology"/>
<dbReference type="NCBIfam" id="TIGR02135">
    <property type="entry name" value="phoU_full"/>
    <property type="match status" value="1"/>
</dbReference>
<evidence type="ECO:0000256" key="8">
    <source>
        <dbReference type="PIRNR" id="PIRNR003107"/>
    </source>
</evidence>
<feature type="domain" description="PhoU" evidence="9">
    <location>
        <begin position="15"/>
        <end position="102"/>
    </location>
</feature>
<gene>
    <name evidence="10" type="primary">phoU</name>
    <name evidence="10" type="ORF">K8I29_10320</name>
</gene>
<reference evidence="10" key="1">
    <citation type="journal article" date="2021" name="bioRxiv">
        <title>Unraveling nitrogen, sulfur and carbon metabolic pathways and microbial community transcriptional responses to substrate deprivation and toxicity stresses in a bioreactor mimicking anoxic brackish coastal sediment conditions.</title>
        <authorList>
            <person name="Martins P.D."/>
            <person name="Echeveste M.J."/>
            <person name="Arshad A."/>
            <person name="Kurth J."/>
            <person name="Ouboter H."/>
            <person name="Jetten M.S.M."/>
            <person name="Welte C.U."/>
        </authorList>
    </citation>
    <scope>NUCLEOTIDE SEQUENCE</scope>
    <source>
        <strain evidence="10">MAG_39</strain>
    </source>
</reference>
<evidence type="ECO:0000259" key="9">
    <source>
        <dbReference type="Pfam" id="PF01895"/>
    </source>
</evidence>
<protein>
    <recommendedName>
        <fullName evidence="8">Phosphate-specific transport system accessory protein PhoU</fullName>
    </recommendedName>
</protein>
<comment type="caution">
    <text evidence="10">The sequence shown here is derived from an EMBL/GenBank/DDBJ whole genome shotgun (WGS) entry which is preliminary data.</text>
</comment>
<dbReference type="InterPro" id="IPR026022">
    <property type="entry name" value="PhoU_dom"/>
</dbReference>
<dbReference type="PANTHER" id="PTHR42930:SF3">
    <property type="entry name" value="PHOSPHATE-SPECIFIC TRANSPORT SYSTEM ACCESSORY PROTEIN PHOU"/>
    <property type="match status" value="1"/>
</dbReference>
<comment type="function">
    <text evidence="7 8">Plays a role in the regulation of phosphate uptake.</text>
</comment>
<evidence type="ECO:0000256" key="7">
    <source>
        <dbReference type="ARBA" id="ARBA00056181"/>
    </source>
</evidence>
<dbReference type="PANTHER" id="PTHR42930">
    <property type="entry name" value="PHOSPHATE-SPECIFIC TRANSPORT SYSTEM ACCESSORY PROTEIN PHOU"/>
    <property type="match status" value="1"/>
</dbReference>
<comment type="similarity">
    <text evidence="2 8">Belongs to the PhoU family.</text>
</comment>
<organism evidence="10 11">
    <name type="scientific">Candidatus Nitrobium versatile</name>
    <dbReference type="NCBI Taxonomy" id="2884831"/>
    <lineage>
        <taxon>Bacteria</taxon>
        <taxon>Pseudomonadati</taxon>
        <taxon>Nitrospirota</taxon>
        <taxon>Nitrospiria</taxon>
        <taxon>Nitrospirales</taxon>
        <taxon>Nitrospiraceae</taxon>
        <taxon>Candidatus Nitrobium</taxon>
    </lineage>
</organism>
<evidence type="ECO:0000256" key="6">
    <source>
        <dbReference type="ARBA" id="ARBA00022592"/>
    </source>
</evidence>
<dbReference type="FunFam" id="1.20.58.220:FF:000004">
    <property type="entry name" value="Phosphate-specific transport system accessory protein PhoU"/>
    <property type="match status" value="1"/>
</dbReference>
<dbReference type="InterPro" id="IPR038078">
    <property type="entry name" value="PhoU-like_sf"/>
</dbReference>
<evidence type="ECO:0000256" key="2">
    <source>
        <dbReference type="ARBA" id="ARBA00008107"/>
    </source>
</evidence>
<dbReference type="GO" id="GO:0005737">
    <property type="term" value="C:cytoplasm"/>
    <property type="evidence" value="ECO:0007669"/>
    <property type="project" value="UniProtKB-SubCell"/>
</dbReference>
<dbReference type="GO" id="GO:0030643">
    <property type="term" value="P:intracellular phosphate ion homeostasis"/>
    <property type="evidence" value="ECO:0007669"/>
    <property type="project" value="InterPro"/>
</dbReference>
<evidence type="ECO:0000256" key="5">
    <source>
        <dbReference type="ARBA" id="ARBA00022490"/>
    </source>
</evidence>